<dbReference type="EMBL" id="BMNH01000018">
    <property type="protein sequence ID" value="GGO75864.1"/>
    <property type="molecule type" value="Genomic_DNA"/>
</dbReference>
<sequence length="143" mass="14961">MPEATVVAAAPPPPGDTRVVHIGRLSAGHGVAELIEVAGRPVPHGVRMDLIGPADRDVRPVTTPPAAPLVERAGCGVVVPLDVGAVVRAVLDLKEDPVRRAELGARGHAEARLHHRWPDHAPDFVALMETWAGLGAPVQPLTV</sequence>
<accession>A0A918DMY4</accession>
<dbReference type="Proteomes" id="UP000646523">
    <property type="component" value="Unassembled WGS sequence"/>
</dbReference>
<dbReference type="AlphaFoldDB" id="A0A918DMY4"/>
<dbReference type="SUPFAM" id="SSF53756">
    <property type="entry name" value="UDP-Glycosyltransferase/glycogen phosphorylase"/>
    <property type="match status" value="1"/>
</dbReference>
<protein>
    <submittedName>
        <fullName evidence="1">Uncharacterized protein</fullName>
    </submittedName>
</protein>
<organism evidence="1 2">
    <name type="scientific">Nonomuraea cavernae</name>
    <dbReference type="NCBI Taxonomy" id="2045107"/>
    <lineage>
        <taxon>Bacteria</taxon>
        <taxon>Bacillati</taxon>
        <taxon>Actinomycetota</taxon>
        <taxon>Actinomycetes</taxon>
        <taxon>Streptosporangiales</taxon>
        <taxon>Streptosporangiaceae</taxon>
        <taxon>Nonomuraea</taxon>
    </lineage>
</organism>
<keyword evidence="2" id="KW-1185">Reference proteome</keyword>
<evidence type="ECO:0000313" key="1">
    <source>
        <dbReference type="EMBL" id="GGO75864.1"/>
    </source>
</evidence>
<comment type="caution">
    <text evidence="1">The sequence shown here is derived from an EMBL/GenBank/DDBJ whole genome shotgun (WGS) entry which is preliminary data.</text>
</comment>
<evidence type="ECO:0000313" key="2">
    <source>
        <dbReference type="Proteomes" id="UP000646523"/>
    </source>
</evidence>
<reference evidence="1" key="2">
    <citation type="submission" date="2020-09" db="EMBL/GenBank/DDBJ databases">
        <authorList>
            <person name="Sun Q."/>
            <person name="Zhou Y."/>
        </authorList>
    </citation>
    <scope>NUCLEOTIDE SEQUENCE</scope>
    <source>
        <strain evidence="1">CGMCC 4.7368</strain>
    </source>
</reference>
<dbReference type="RefSeq" id="WP_308015955.1">
    <property type="nucleotide sequence ID" value="NZ_BMNH01000018.1"/>
</dbReference>
<proteinExistence type="predicted"/>
<reference evidence="1" key="1">
    <citation type="journal article" date="2014" name="Int. J. Syst. Evol. Microbiol.">
        <title>Complete genome sequence of Corynebacterium casei LMG S-19264T (=DSM 44701T), isolated from a smear-ripened cheese.</title>
        <authorList>
            <consortium name="US DOE Joint Genome Institute (JGI-PGF)"/>
            <person name="Walter F."/>
            <person name="Albersmeier A."/>
            <person name="Kalinowski J."/>
            <person name="Ruckert C."/>
        </authorList>
    </citation>
    <scope>NUCLEOTIDE SEQUENCE</scope>
    <source>
        <strain evidence="1">CGMCC 4.7368</strain>
    </source>
</reference>
<gene>
    <name evidence="1" type="ORF">GCM10012289_51900</name>
</gene>
<name>A0A918DMY4_9ACTN</name>